<evidence type="ECO:0000256" key="1">
    <source>
        <dbReference type="SAM" id="MobiDB-lite"/>
    </source>
</evidence>
<name>A0AAV2Z5S9_9STRA</name>
<organism evidence="2 3">
    <name type="scientific">Lagenidium giganteum</name>
    <dbReference type="NCBI Taxonomy" id="4803"/>
    <lineage>
        <taxon>Eukaryota</taxon>
        <taxon>Sar</taxon>
        <taxon>Stramenopiles</taxon>
        <taxon>Oomycota</taxon>
        <taxon>Peronosporomycetes</taxon>
        <taxon>Pythiales</taxon>
        <taxon>Pythiaceae</taxon>
    </lineage>
</organism>
<feature type="non-terminal residue" evidence="2">
    <location>
        <position position="1"/>
    </location>
</feature>
<evidence type="ECO:0000313" key="2">
    <source>
        <dbReference type="EMBL" id="DBA01449.1"/>
    </source>
</evidence>
<sequence>PSAPLTRQLSNSSSSIVTRSNLLSSSSHSTYADRIWSAISPRVKSSTFNTSCSRHIGENAPTPRGSFFGVIEDRENWD</sequence>
<dbReference type="AlphaFoldDB" id="A0AAV2Z5S9"/>
<accession>A0AAV2Z5S9</accession>
<evidence type="ECO:0000313" key="3">
    <source>
        <dbReference type="Proteomes" id="UP001146120"/>
    </source>
</evidence>
<proteinExistence type="predicted"/>
<comment type="caution">
    <text evidence="2">The sequence shown here is derived from an EMBL/GenBank/DDBJ whole genome shotgun (WGS) entry which is preliminary data.</text>
</comment>
<keyword evidence="3" id="KW-1185">Reference proteome</keyword>
<feature type="region of interest" description="Disordered" evidence="1">
    <location>
        <begin position="1"/>
        <end position="29"/>
    </location>
</feature>
<reference evidence="2" key="1">
    <citation type="submission" date="2022-11" db="EMBL/GenBank/DDBJ databases">
        <authorList>
            <person name="Morgan W.R."/>
            <person name="Tartar A."/>
        </authorList>
    </citation>
    <scope>NUCLEOTIDE SEQUENCE</scope>
    <source>
        <strain evidence="2">ARSEF 373</strain>
    </source>
</reference>
<gene>
    <name evidence="2" type="ORF">N0F65_005568</name>
</gene>
<feature type="compositionally biased region" description="Low complexity" evidence="1">
    <location>
        <begin position="9"/>
        <end position="29"/>
    </location>
</feature>
<dbReference type="Proteomes" id="UP001146120">
    <property type="component" value="Unassembled WGS sequence"/>
</dbReference>
<dbReference type="EMBL" id="DAKRPA010000047">
    <property type="protein sequence ID" value="DBA01449.1"/>
    <property type="molecule type" value="Genomic_DNA"/>
</dbReference>
<reference evidence="2" key="2">
    <citation type="journal article" date="2023" name="Microbiol Resour">
        <title>Decontamination and Annotation of the Draft Genome Sequence of the Oomycete Lagenidium giganteum ARSEF 373.</title>
        <authorList>
            <person name="Morgan W.R."/>
            <person name="Tartar A."/>
        </authorList>
    </citation>
    <scope>NUCLEOTIDE SEQUENCE</scope>
    <source>
        <strain evidence="2">ARSEF 373</strain>
    </source>
</reference>
<protein>
    <submittedName>
        <fullName evidence="2">Uncharacterized protein</fullName>
    </submittedName>
</protein>